<dbReference type="Pfam" id="PF07022">
    <property type="entry name" value="Phage_CI_repr"/>
    <property type="match status" value="1"/>
</dbReference>
<accession>A0A378RHT8</accession>
<dbReference type="RefSeq" id="WP_115089658.1">
    <property type="nucleotide sequence ID" value="NZ_CP068107.1"/>
</dbReference>
<evidence type="ECO:0000259" key="1">
    <source>
        <dbReference type="Pfam" id="PF07022"/>
    </source>
</evidence>
<dbReference type="Gene3D" id="1.10.260.40">
    <property type="entry name" value="lambda repressor-like DNA-binding domains"/>
    <property type="match status" value="1"/>
</dbReference>
<gene>
    <name evidence="2" type="ORF">NCTC11179_00040</name>
</gene>
<feature type="domain" description="Bacteriophage CI repressor N-terminal" evidence="1">
    <location>
        <begin position="19"/>
        <end position="76"/>
    </location>
</feature>
<organism evidence="2 3">
    <name type="scientific">Myroides odoratus</name>
    <name type="common">Flavobacterium odoratum</name>
    <dbReference type="NCBI Taxonomy" id="256"/>
    <lineage>
        <taxon>Bacteria</taxon>
        <taxon>Pseudomonadati</taxon>
        <taxon>Bacteroidota</taxon>
        <taxon>Flavobacteriia</taxon>
        <taxon>Flavobacteriales</taxon>
        <taxon>Flavobacteriaceae</taxon>
        <taxon>Myroides</taxon>
    </lineage>
</organism>
<evidence type="ECO:0000313" key="2">
    <source>
        <dbReference type="EMBL" id="STZ26525.1"/>
    </source>
</evidence>
<dbReference type="Proteomes" id="UP000255024">
    <property type="component" value="Unassembled WGS sequence"/>
</dbReference>
<name>A0A378RHT8_MYROD</name>
<dbReference type="GO" id="GO:0045892">
    <property type="term" value="P:negative regulation of DNA-templated transcription"/>
    <property type="evidence" value="ECO:0007669"/>
    <property type="project" value="InterPro"/>
</dbReference>
<dbReference type="EMBL" id="UGQL01000001">
    <property type="protein sequence ID" value="STZ26525.1"/>
    <property type="molecule type" value="Genomic_DNA"/>
</dbReference>
<evidence type="ECO:0000313" key="3">
    <source>
        <dbReference type="Proteomes" id="UP000255024"/>
    </source>
</evidence>
<reference evidence="2 3" key="1">
    <citation type="submission" date="2018-06" db="EMBL/GenBank/DDBJ databases">
        <authorList>
            <consortium name="Pathogen Informatics"/>
            <person name="Doyle S."/>
        </authorList>
    </citation>
    <scope>NUCLEOTIDE SEQUENCE [LARGE SCALE GENOMIC DNA]</scope>
    <source>
        <strain evidence="2 3">NCTC11179</strain>
    </source>
</reference>
<protein>
    <submittedName>
        <fullName evidence="2">Bacteriophage CI repressor helix-turn-helix domain</fullName>
    </submittedName>
</protein>
<dbReference type="InterPro" id="IPR010744">
    <property type="entry name" value="Phage_CI_N"/>
</dbReference>
<proteinExistence type="predicted"/>
<sequence>MMNSNFLQAPRTIHSSKEILTKLKVVLGVKSAKELAAIFNVKPNTISSWKKRNTLCYTKLIHVCNQYDIDLNELFLANYPNKTIEKSYIKLPIIYIDDYLEYYLSIEGKQQKLKQIYYPKQVCFDIIIQLYATIQEYKESYLVYAFCKKVDFTTIEIAKTYVLLLAGKGFQCYKIVEVNHLEKVLYLQKEEEEITVVKEQEILEIFQWIKYLPC</sequence>
<keyword evidence="3" id="KW-1185">Reference proteome</keyword>
<dbReference type="GO" id="GO:0003677">
    <property type="term" value="F:DNA binding"/>
    <property type="evidence" value="ECO:0007669"/>
    <property type="project" value="InterPro"/>
</dbReference>
<dbReference type="AlphaFoldDB" id="A0A378RHT8"/>
<dbReference type="InterPro" id="IPR010982">
    <property type="entry name" value="Lambda_DNA-bd_dom_sf"/>
</dbReference>